<dbReference type="InterPro" id="IPR050910">
    <property type="entry name" value="JMJD6_ArgDemeth/LysHydrox"/>
</dbReference>
<reference evidence="2 3" key="1">
    <citation type="journal article" date="2018" name="Gigascience">
        <title>Genomes of trombidid mites reveal novel predicted allergens and laterally-transferred genes associated with secondary metabolism.</title>
        <authorList>
            <person name="Dong X."/>
            <person name="Chaisiri K."/>
            <person name="Xia D."/>
            <person name="Armstrong S.D."/>
            <person name="Fang Y."/>
            <person name="Donnelly M.J."/>
            <person name="Kadowaki T."/>
            <person name="McGarry J.W."/>
            <person name="Darby A.C."/>
            <person name="Makepeace B.L."/>
        </authorList>
    </citation>
    <scope>NUCLEOTIDE SEQUENCE [LARGE SCALE GENOMIC DNA]</scope>
    <source>
        <strain evidence="2">UoL-WK</strain>
    </source>
</reference>
<sequence length="314" mass="36630">MSKRVLKEKDFDCLLLKLSSLDASDKDLCALNSLNKLFNNVSQSSFAEKRYFLLLFFAILIIAILPLINIREIFIRDDTECIVKLPDKWEGIFLPRFDCSLCSNLQKISKLSEITREEFEAKYAYTAIPVVITDAMQNWTTDVFDFDFFKNLYTNEKYLHDEYETECQFFPYKTNFTSLKQVFEMNKQRAANPWYVGWSNCNPQTANILRKHYEKPYFLPHSSESSRIDWIFMGSPGYGAHLHVDHVGNPSWQAQIKGRKLWTIEANSECYLQCKPIQVIVEPGEIIVIDTDKWFHKTLIIGDEISITIGSEFD</sequence>
<dbReference type="Gene3D" id="2.60.120.650">
    <property type="entry name" value="Cupin"/>
    <property type="match status" value="1"/>
</dbReference>
<evidence type="ECO:0000256" key="1">
    <source>
        <dbReference type="SAM" id="Phobius"/>
    </source>
</evidence>
<dbReference type="SUPFAM" id="SSF51197">
    <property type="entry name" value="Clavaminate synthase-like"/>
    <property type="match status" value="1"/>
</dbReference>
<keyword evidence="1" id="KW-0472">Membrane</keyword>
<dbReference type="STRING" id="1965070.A0A443RR37"/>
<comment type="caution">
    <text evidence="2">The sequence shown here is derived from an EMBL/GenBank/DDBJ whole genome shotgun (WGS) entry which is preliminary data.</text>
</comment>
<accession>A0A443RR37</accession>
<evidence type="ECO:0000313" key="2">
    <source>
        <dbReference type="EMBL" id="RWS17717.1"/>
    </source>
</evidence>
<dbReference type="OrthoDB" id="10063099at2759"/>
<dbReference type="AlphaFoldDB" id="A0A443RR37"/>
<keyword evidence="1" id="KW-1133">Transmembrane helix</keyword>
<evidence type="ECO:0000313" key="3">
    <source>
        <dbReference type="Proteomes" id="UP000285301"/>
    </source>
</evidence>
<dbReference type="PANTHER" id="PTHR12480:SF19">
    <property type="entry name" value="CUPIN-LIKE DOMAIN-CONTAINING PROTEIN"/>
    <property type="match status" value="1"/>
</dbReference>
<keyword evidence="1" id="KW-0812">Transmembrane</keyword>
<keyword evidence="3" id="KW-1185">Reference proteome</keyword>
<gene>
    <name evidence="2" type="ORF">B4U79_13990</name>
</gene>
<protein>
    <submittedName>
        <fullName evidence="2">Uncharacterized protein</fullName>
    </submittedName>
</protein>
<organism evidence="2 3">
    <name type="scientific">Dinothrombium tinctorium</name>
    <dbReference type="NCBI Taxonomy" id="1965070"/>
    <lineage>
        <taxon>Eukaryota</taxon>
        <taxon>Metazoa</taxon>
        <taxon>Ecdysozoa</taxon>
        <taxon>Arthropoda</taxon>
        <taxon>Chelicerata</taxon>
        <taxon>Arachnida</taxon>
        <taxon>Acari</taxon>
        <taxon>Acariformes</taxon>
        <taxon>Trombidiformes</taxon>
        <taxon>Prostigmata</taxon>
        <taxon>Anystina</taxon>
        <taxon>Parasitengona</taxon>
        <taxon>Trombidioidea</taxon>
        <taxon>Trombidiidae</taxon>
        <taxon>Dinothrombium</taxon>
    </lineage>
</organism>
<proteinExistence type="predicted"/>
<dbReference type="EMBL" id="NCKU01000044">
    <property type="protein sequence ID" value="RWS17717.1"/>
    <property type="molecule type" value="Genomic_DNA"/>
</dbReference>
<dbReference type="GO" id="GO:0016706">
    <property type="term" value="F:2-oxoglutarate-dependent dioxygenase activity"/>
    <property type="evidence" value="ECO:0007669"/>
    <property type="project" value="TreeGrafter"/>
</dbReference>
<name>A0A443RR37_9ACAR</name>
<dbReference type="PANTHER" id="PTHR12480">
    <property type="entry name" value="ARGININE DEMETHYLASE AND LYSYL-HYDROXYLASE JMJD"/>
    <property type="match status" value="1"/>
</dbReference>
<feature type="transmembrane region" description="Helical" evidence="1">
    <location>
        <begin position="51"/>
        <end position="68"/>
    </location>
</feature>
<dbReference type="Proteomes" id="UP000285301">
    <property type="component" value="Unassembled WGS sequence"/>
</dbReference>